<accession>A0ABU4S8C0</accession>
<keyword evidence="2" id="KW-1185">Reference proteome</keyword>
<dbReference type="Proteomes" id="UP001271890">
    <property type="component" value="Unassembled WGS sequence"/>
</dbReference>
<organism evidence="1 2">
    <name type="scientific">Xenorhabdus santafensis</name>
    <dbReference type="NCBI Taxonomy" id="2582833"/>
    <lineage>
        <taxon>Bacteria</taxon>
        <taxon>Pseudomonadati</taxon>
        <taxon>Pseudomonadota</taxon>
        <taxon>Gammaproteobacteria</taxon>
        <taxon>Enterobacterales</taxon>
        <taxon>Morganellaceae</taxon>
        <taxon>Xenorhabdus</taxon>
    </lineage>
</organism>
<name>A0ABU4S8C0_9GAMM</name>
<reference evidence="2" key="1">
    <citation type="journal article" date="2024" name="Toxins">
        <title>Genome Sequence Analysis of Native Xenorhabdus Strains Isolated from Entomopathogenic Nematodes in Argentina.</title>
        <authorList>
            <person name="Palma L."/>
            <person name="Frizzo L."/>
            <person name="Kaiser S."/>
            <person name="Berry C."/>
            <person name="Caballero P."/>
            <person name="Bode H.B."/>
            <person name="Del Valle E.E."/>
        </authorList>
    </citation>
    <scope>NUCLEOTIDE SEQUENCE [LARGE SCALE GENOMIC DNA]</scope>
    <source>
        <strain evidence="2">12</strain>
    </source>
</reference>
<proteinExistence type="predicted"/>
<protein>
    <submittedName>
        <fullName evidence="1">Phage tail protein</fullName>
    </submittedName>
</protein>
<comment type="caution">
    <text evidence="1">The sequence shown here is derived from an EMBL/GenBank/DDBJ whole genome shotgun (WGS) entry which is preliminary data.</text>
</comment>
<sequence length="169" mass="18476">MFFADNVDPNELFHGKTVWQYIGENKTIRLADADGSNVLATGGHDAIILKGTQLPHHNHSFSATTSSFDYGVKSTNTAGEHKHATALSYDQSQEPIWGGYIPHGVVIRGATYKYNEKVAYTDTQGSHTHSVNIGAHNHSVSGITSNTGNGEIIDIINGYVMLMGWYRLK</sequence>
<gene>
    <name evidence="1" type="ORF">FE392_06740</name>
</gene>
<dbReference type="EMBL" id="VCDN01000021">
    <property type="protein sequence ID" value="MDX7987029.1"/>
    <property type="molecule type" value="Genomic_DNA"/>
</dbReference>
<evidence type="ECO:0000313" key="2">
    <source>
        <dbReference type="Proteomes" id="UP001271890"/>
    </source>
</evidence>
<evidence type="ECO:0000313" key="1">
    <source>
        <dbReference type="EMBL" id="MDX7987029.1"/>
    </source>
</evidence>